<evidence type="ECO:0000256" key="7">
    <source>
        <dbReference type="ARBA" id="ARBA00023136"/>
    </source>
</evidence>
<comment type="subcellular location">
    <subcellularLocation>
        <location evidence="1">Cell membrane</location>
        <topology evidence="1">Single-pass type I membrane protein</topology>
    </subcellularLocation>
</comment>
<dbReference type="Proteomes" id="UP000887575">
    <property type="component" value="Unassembled WGS sequence"/>
</dbReference>
<dbReference type="PROSITE" id="PS51034">
    <property type="entry name" value="ZP_2"/>
    <property type="match status" value="1"/>
</dbReference>
<dbReference type="Pfam" id="PF25301">
    <property type="entry name" value="CUT_C"/>
    <property type="match status" value="1"/>
</dbReference>
<evidence type="ECO:0000259" key="10">
    <source>
        <dbReference type="PROSITE" id="PS51034"/>
    </source>
</evidence>
<evidence type="ECO:0000256" key="3">
    <source>
        <dbReference type="ARBA" id="ARBA00022475"/>
    </source>
</evidence>
<dbReference type="PANTHER" id="PTHR22907">
    <property type="entry name" value="GH04558P"/>
    <property type="match status" value="1"/>
</dbReference>
<name>A0AAF3EK30_9BILA</name>
<proteinExistence type="predicted"/>
<keyword evidence="7 9" id="KW-0472">Membrane</keyword>
<feature type="region of interest" description="Disordered" evidence="8">
    <location>
        <begin position="283"/>
        <end position="393"/>
    </location>
</feature>
<dbReference type="GO" id="GO:0042302">
    <property type="term" value="F:structural constituent of cuticle"/>
    <property type="evidence" value="ECO:0007669"/>
    <property type="project" value="UniProtKB-KW"/>
</dbReference>
<feature type="region of interest" description="Disordered" evidence="8">
    <location>
        <begin position="581"/>
        <end position="600"/>
    </location>
</feature>
<evidence type="ECO:0000256" key="6">
    <source>
        <dbReference type="ARBA" id="ARBA00022989"/>
    </source>
</evidence>
<dbReference type="PANTHER" id="PTHR22907:SF24">
    <property type="entry name" value="ZP DOMAIN-CONTAINING PROTEIN"/>
    <property type="match status" value="1"/>
</dbReference>
<dbReference type="InterPro" id="IPR051962">
    <property type="entry name" value="Cuticlin"/>
</dbReference>
<sequence>MLFLYSLLISTVNSVSIDNDIIGEPDIECMDDRIRVWIKTRKIFTGRIYAKGKAESEDCYKDDFQKERTKKPMFDLSFVRGCGMRSLRSVDPRGMYYGVTIVVSFHPLFITKVDQAFHVKCFFEEANRGLTAELGVSMIPTTEVEARHGIPGCSYTIHKSSIQEIDAGNPAGSSIQFARVGDKVLHQWHCNDQMFGILINNCYVTDGFGKKAEVIDNNGCPVDPILITGIRYSKDMQRAYAESQVFKFADKPGVWFFCQIQMCMKKAGMCKGITPPSCASIAPDSSDVEDGDFPQPGAVGRGRFGGKKNNLDYENSIDSDGDYDLNTQRIAREFEEDENETTPKGKKRPKNKYPTGPPDYGESDDFGGAANAGDYDSSPAKFHGSDSGGGAYALPPTTPGNDFQFDTEATTLFGPPVSLNKKHTKATTIDTVTVTETFETNDDLQNFGTTQKGTTKHDYNDYEDVTIPPNLTDLLANLPDDINADSLQKMFRDSVIDRKTLLESMDMLKKEMMKENAHVLNSHARRVGRSGEKVDQIQVDWTSARNRDQPLPMSVEKREALSRLSDLERTLKIIGKNETEDETMKVRRETTKKDDPKEAKPQISGQLIIYELDEEPPMEAAQKSMAECGLSHSILLWSSASFGGLSVALFILLLIVSVKYFRLSRAKDVSFSSPRRHLTAHEVFSRNRSN</sequence>
<keyword evidence="5" id="KW-0732">Signal</keyword>
<evidence type="ECO:0000313" key="12">
    <source>
        <dbReference type="WBParaSite" id="MBELARI_LOCUS14321"/>
    </source>
</evidence>
<keyword evidence="11" id="KW-1185">Reference proteome</keyword>
<dbReference type="SMART" id="SM00241">
    <property type="entry name" value="ZP"/>
    <property type="match status" value="1"/>
</dbReference>
<evidence type="ECO:0000256" key="2">
    <source>
        <dbReference type="ARBA" id="ARBA00022460"/>
    </source>
</evidence>
<evidence type="ECO:0000256" key="8">
    <source>
        <dbReference type="SAM" id="MobiDB-lite"/>
    </source>
</evidence>
<dbReference type="InterPro" id="IPR057475">
    <property type="entry name" value="CUT_C"/>
</dbReference>
<dbReference type="AlphaFoldDB" id="A0AAF3EK30"/>
<evidence type="ECO:0000313" key="11">
    <source>
        <dbReference type="Proteomes" id="UP000887575"/>
    </source>
</evidence>
<dbReference type="WBParaSite" id="MBELARI_LOCUS14321">
    <property type="protein sequence ID" value="MBELARI_LOCUS14321"/>
    <property type="gene ID" value="MBELARI_LOCUS14321"/>
</dbReference>
<reference evidence="12" key="1">
    <citation type="submission" date="2024-02" db="UniProtKB">
        <authorList>
            <consortium name="WormBaseParasite"/>
        </authorList>
    </citation>
    <scope>IDENTIFICATION</scope>
</reference>
<evidence type="ECO:0000256" key="1">
    <source>
        <dbReference type="ARBA" id="ARBA00004251"/>
    </source>
</evidence>
<evidence type="ECO:0000256" key="9">
    <source>
        <dbReference type="SAM" id="Phobius"/>
    </source>
</evidence>
<dbReference type="InterPro" id="IPR056953">
    <property type="entry name" value="CUT_N"/>
</dbReference>
<accession>A0AAF3EK30</accession>
<organism evidence="11 12">
    <name type="scientific">Mesorhabditis belari</name>
    <dbReference type="NCBI Taxonomy" id="2138241"/>
    <lineage>
        <taxon>Eukaryota</taxon>
        <taxon>Metazoa</taxon>
        <taxon>Ecdysozoa</taxon>
        <taxon>Nematoda</taxon>
        <taxon>Chromadorea</taxon>
        <taxon>Rhabditida</taxon>
        <taxon>Rhabditina</taxon>
        <taxon>Rhabditomorpha</taxon>
        <taxon>Rhabditoidea</taxon>
        <taxon>Rhabditidae</taxon>
        <taxon>Mesorhabditinae</taxon>
        <taxon>Mesorhabditis</taxon>
    </lineage>
</organism>
<feature type="domain" description="ZP" evidence="10">
    <location>
        <begin position="28"/>
        <end position="277"/>
    </location>
</feature>
<keyword evidence="6 9" id="KW-1133">Transmembrane helix</keyword>
<evidence type="ECO:0000256" key="4">
    <source>
        <dbReference type="ARBA" id="ARBA00022692"/>
    </source>
</evidence>
<protein>
    <submittedName>
        <fullName evidence="12">ZP domain-containing protein</fullName>
    </submittedName>
</protein>
<dbReference type="InterPro" id="IPR001507">
    <property type="entry name" value="ZP_dom"/>
</dbReference>
<keyword evidence="3" id="KW-1003">Cell membrane</keyword>
<keyword evidence="2" id="KW-0193">Cuticle</keyword>
<feature type="transmembrane region" description="Helical" evidence="9">
    <location>
        <begin position="634"/>
        <end position="658"/>
    </location>
</feature>
<dbReference type="GO" id="GO:0005886">
    <property type="term" value="C:plasma membrane"/>
    <property type="evidence" value="ECO:0007669"/>
    <property type="project" value="UniProtKB-SubCell"/>
</dbReference>
<dbReference type="Pfam" id="PF25057">
    <property type="entry name" value="CUT_N"/>
    <property type="match status" value="1"/>
</dbReference>
<keyword evidence="4 9" id="KW-0812">Transmembrane</keyword>
<evidence type="ECO:0000256" key="5">
    <source>
        <dbReference type="ARBA" id="ARBA00022729"/>
    </source>
</evidence>